<feature type="non-terminal residue" evidence="2">
    <location>
        <position position="110"/>
    </location>
</feature>
<organism evidence="2 3">
    <name type="scientific">Haematococcus lacustris</name>
    <name type="common">Green alga</name>
    <name type="synonym">Haematococcus pluvialis</name>
    <dbReference type="NCBI Taxonomy" id="44745"/>
    <lineage>
        <taxon>Eukaryota</taxon>
        <taxon>Viridiplantae</taxon>
        <taxon>Chlorophyta</taxon>
        <taxon>core chlorophytes</taxon>
        <taxon>Chlorophyceae</taxon>
        <taxon>CS clade</taxon>
        <taxon>Chlamydomonadales</taxon>
        <taxon>Haematococcaceae</taxon>
        <taxon>Haematococcus</taxon>
    </lineage>
</organism>
<protein>
    <submittedName>
        <fullName evidence="2">Uncharacterized protein</fullName>
    </submittedName>
</protein>
<evidence type="ECO:0000256" key="1">
    <source>
        <dbReference type="SAM" id="MobiDB-lite"/>
    </source>
</evidence>
<dbReference type="Proteomes" id="UP000485058">
    <property type="component" value="Unassembled WGS sequence"/>
</dbReference>
<proteinExistence type="predicted"/>
<comment type="caution">
    <text evidence="2">The sequence shown here is derived from an EMBL/GenBank/DDBJ whole genome shotgun (WGS) entry which is preliminary data.</text>
</comment>
<feature type="region of interest" description="Disordered" evidence="1">
    <location>
        <begin position="1"/>
        <end position="44"/>
    </location>
</feature>
<accession>A0A699YIE6</accession>
<evidence type="ECO:0000313" key="3">
    <source>
        <dbReference type="Proteomes" id="UP000485058"/>
    </source>
</evidence>
<sequence length="110" mass="11686">MAGALESRPQTGLASVGIVGSKPSTRQGTTPVGTGRRTGTSASEAGLSMLAQKLVVKLRLKFGEYAADVKSQEIITSEVLKFMQKGLSVREDDLFHLEGIIRARLTGQTP</sequence>
<keyword evidence="3" id="KW-1185">Reference proteome</keyword>
<feature type="compositionally biased region" description="Low complexity" evidence="1">
    <location>
        <begin position="25"/>
        <end position="40"/>
    </location>
</feature>
<gene>
    <name evidence="2" type="ORF">HaLaN_05202</name>
</gene>
<evidence type="ECO:0000313" key="2">
    <source>
        <dbReference type="EMBL" id="GFH09967.1"/>
    </source>
</evidence>
<dbReference type="AlphaFoldDB" id="A0A699YIE6"/>
<reference evidence="2 3" key="1">
    <citation type="submission" date="2020-02" db="EMBL/GenBank/DDBJ databases">
        <title>Draft genome sequence of Haematococcus lacustris strain NIES-144.</title>
        <authorList>
            <person name="Morimoto D."/>
            <person name="Nakagawa S."/>
            <person name="Yoshida T."/>
            <person name="Sawayama S."/>
        </authorList>
    </citation>
    <scope>NUCLEOTIDE SEQUENCE [LARGE SCALE GENOMIC DNA]</scope>
    <source>
        <strain evidence="2 3">NIES-144</strain>
    </source>
</reference>
<name>A0A699YIE6_HAELA</name>
<dbReference type="EMBL" id="BLLF01000277">
    <property type="protein sequence ID" value="GFH09967.1"/>
    <property type="molecule type" value="Genomic_DNA"/>
</dbReference>